<reference evidence="2" key="1">
    <citation type="submission" date="2020-08" db="EMBL/GenBank/DDBJ databases">
        <title>Genome public.</title>
        <authorList>
            <person name="Liu C."/>
            <person name="Sun Q."/>
        </authorList>
    </citation>
    <scope>NUCLEOTIDE SEQUENCE</scope>
    <source>
        <strain evidence="2">NSJ-33</strain>
    </source>
</reference>
<accession>A0A926E1H0</accession>
<dbReference type="InterPro" id="IPR043519">
    <property type="entry name" value="NT_sf"/>
</dbReference>
<dbReference type="Proteomes" id="UP000610760">
    <property type="component" value="Unassembled WGS sequence"/>
</dbReference>
<dbReference type="RefSeq" id="WP_249294457.1">
    <property type="nucleotide sequence ID" value="NZ_JACRSV010000001.1"/>
</dbReference>
<protein>
    <submittedName>
        <fullName evidence="2">Nucleotidyltransferase domain-containing protein</fullName>
    </submittedName>
</protein>
<dbReference type="CDD" id="cd05403">
    <property type="entry name" value="NT_KNTase_like"/>
    <property type="match status" value="1"/>
</dbReference>
<dbReference type="InterPro" id="IPR002934">
    <property type="entry name" value="Polymerase_NTP_transf_dom"/>
</dbReference>
<feature type="domain" description="Polymerase nucleotidyl transferase" evidence="1">
    <location>
        <begin position="11"/>
        <end position="52"/>
    </location>
</feature>
<evidence type="ECO:0000259" key="1">
    <source>
        <dbReference type="Pfam" id="PF01909"/>
    </source>
</evidence>
<dbReference type="Gene3D" id="3.30.460.10">
    <property type="entry name" value="Beta Polymerase, domain 2"/>
    <property type="match status" value="1"/>
</dbReference>
<gene>
    <name evidence="2" type="ORF">H8710_05700</name>
</gene>
<comment type="caution">
    <text evidence="2">The sequence shown here is derived from an EMBL/GenBank/DDBJ whole genome shotgun (WGS) entry which is preliminary data.</text>
</comment>
<evidence type="ECO:0000313" key="3">
    <source>
        <dbReference type="Proteomes" id="UP000610760"/>
    </source>
</evidence>
<dbReference type="GO" id="GO:0016779">
    <property type="term" value="F:nucleotidyltransferase activity"/>
    <property type="evidence" value="ECO:0007669"/>
    <property type="project" value="InterPro"/>
</dbReference>
<organism evidence="2 3">
    <name type="scientific">Fumia xinanensis</name>
    <dbReference type="NCBI Taxonomy" id="2763659"/>
    <lineage>
        <taxon>Bacteria</taxon>
        <taxon>Bacillati</taxon>
        <taxon>Bacillota</taxon>
        <taxon>Clostridia</taxon>
        <taxon>Eubacteriales</taxon>
        <taxon>Oscillospiraceae</taxon>
        <taxon>Fumia</taxon>
    </lineage>
</organism>
<dbReference type="EMBL" id="JACRSV010000001">
    <property type="protein sequence ID" value="MBC8559566.1"/>
    <property type="molecule type" value="Genomic_DNA"/>
</dbReference>
<evidence type="ECO:0000313" key="2">
    <source>
        <dbReference type="EMBL" id="MBC8559566.1"/>
    </source>
</evidence>
<name>A0A926E1H0_9FIRM</name>
<sequence>MKDISIWMEELKEKLLAHFGGRLRYLGLQGSFGRGEATPKSDIDVMTAVENLSIADLDAYRDIVATMEESGRACGFICGLEELQNWPRYELFQVMADTRDVYGELKAILPAFSDEDVRDFVRINAANLYHELTHRYLYEDRERNIKALPFCYKGSFYILMNLHYLRTGEVLSTKKALLGQLSGDDQVVLETAMGGTPVTEENFDEKFALLLRWCRRLLREMREEG</sequence>
<dbReference type="AlphaFoldDB" id="A0A926E1H0"/>
<keyword evidence="3" id="KW-1185">Reference proteome</keyword>
<dbReference type="SUPFAM" id="SSF81301">
    <property type="entry name" value="Nucleotidyltransferase"/>
    <property type="match status" value="1"/>
</dbReference>
<proteinExistence type="predicted"/>
<dbReference type="Pfam" id="PF01909">
    <property type="entry name" value="NTP_transf_2"/>
    <property type="match status" value="1"/>
</dbReference>